<name>A0A9P7Z6P6_9HELO</name>
<protein>
    <submittedName>
        <fullName evidence="1">Uncharacterized protein</fullName>
    </submittedName>
</protein>
<dbReference type="Proteomes" id="UP000887226">
    <property type="component" value="Unassembled WGS sequence"/>
</dbReference>
<reference evidence="1" key="1">
    <citation type="journal article" date="2021" name="IMA Fungus">
        <title>Genomic characterization of three marine fungi, including Emericellopsis atlantica sp. nov. with signatures of a generalist lifestyle and marine biomass degradation.</title>
        <authorList>
            <person name="Hagestad O.C."/>
            <person name="Hou L."/>
            <person name="Andersen J.H."/>
            <person name="Hansen E.H."/>
            <person name="Altermark B."/>
            <person name="Li C."/>
            <person name="Kuhnert E."/>
            <person name="Cox R.J."/>
            <person name="Crous P.W."/>
            <person name="Spatafora J.W."/>
            <person name="Lail K."/>
            <person name="Amirebrahimi M."/>
            <person name="Lipzen A."/>
            <person name="Pangilinan J."/>
            <person name="Andreopoulos W."/>
            <person name="Hayes R.D."/>
            <person name="Ng V."/>
            <person name="Grigoriev I.V."/>
            <person name="Jackson S.A."/>
            <person name="Sutton T.D.S."/>
            <person name="Dobson A.D.W."/>
            <person name="Rama T."/>
        </authorList>
    </citation>
    <scope>NUCLEOTIDE SEQUENCE</scope>
    <source>
        <strain evidence="1">TRa3180A</strain>
    </source>
</reference>
<dbReference type="AlphaFoldDB" id="A0A9P7Z6P6"/>
<sequence>MYADILRYYDGKFPLIVAMLSATVCHKLIFTSDDCCSDAAWRDPVTVTTDYGYDPDIFWDDDGTVYVMLANNPVMSTFSVELTAEAIGPVNTKDNYCYLMISERRTEKNH</sequence>
<dbReference type="OrthoDB" id="408373at2759"/>
<organism evidence="1 2">
    <name type="scientific">Calycina marina</name>
    <dbReference type="NCBI Taxonomy" id="1763456"/>
    <lineage>
        <taxon>Eukaryota</taxon>
        <taxon>Fungi</taxon>
        <taxon>Dikarya</taxon>
        <taxon>Ascomycota</taxon>
        <taxon>Pezizomycotina</taxon>
        <taxon>Leotiomycetes</taxon>
        <taxon>Helotiales</taxon>
        <taxon>Pezizellaceae</taxon>
        <taxon>Calycina</taxon>
    </lineage>
</organism>
<evidence type="ECO:0000313" key="1">
    <source>
        <dbReference type="EMBL" id="KAG9246399.1"/>
    </source>
</evidence>
<dbReference type="InterPro" id="IPR023296">
    <property type="entry name" value="Glyco_hydro_beta-prop_sf"/>
</dbReference>
<proteinExistence type="predicted"/>
<evidence type="ECO:0000313" key="2">
    <source>
        <dbReference type="Proteomes" id="UP000887226"/>
    </source>
</evidence>
<gene>
    <name evidence="1" type="ORF">BJ878DRAFT_540341</name>
</gene>
<dbReference type="EMBL" id="MU253806">
    <property type="protein sequence ID" value="KAG9246399.1"/>
    <property type="molecule type" value="Genomic_DNA"/>
</dbReference>
<dbReference type="Gene3D" id="2.115.10.20">
    <property type="entry name" value="Glycosyl hydrolase domain, family 43"/>
    <property type="match status" value="1"/>
</dbReference>
<keyword evidence="2" id="KW-1185">Reference proteome</keyword>
<accession>A0A9P7Z6P6</accession>
<dbReference type="SUPFAM" id="SSF75005">
    <property type="entry name" value="Arabinanase/levansucrase/invertase"/>
    <property type="match status" value="1"/>
</dbReference>
<comment type="caution">
    <text evidence="1">The sequence shown here is derived from an EMBL/GenBank/DDBJ whole genome shotgun (WGS) entry which is preliminary data.</text>
</comment>